<name>W4PGD0_9BACE</name>
<protein>
    <submittedName>
        <fullName evidence="1">Uncharacterized protein</fullName>
    </submittedName>
</protein>
<dbReference type="AlphaFoldDB" id="W4PGD0"/>
<dbReference type="PANTHER" id="PTHR43196">
    <property type="entry name" value="SULFATE ADENYLYLTRANSFERASE SUBUNIT 2"/>
    <property type="match status" value="1"/>
</dbReference>
<evidence type="ECO:0000313" key="2">
    <source>
        <dbReference type="Proteomes" id="UP000018842"/>
    </source>
</evidence>
<dbReference type="PANTHER" id="PTHR43196:SF2">
    <property type="entry name" value="PHOSPHOADENOSINE PHOSPHOSULFATE REDUCTASE"/>
    <property type="match status" value="1"/>
</dbReference>
<dbReference type="InterPro" id="IPR050128">
    <property type="entry name" value="Sulfate_adenylyltrnsfr_sub2"/>
</dbReference>
<organism evidence="1 2">
    <name type="scientific">Bacteroides pyogenes DSM 20611 = JCM 6294</name>
    <dbReference type="NCBI Taxonomy" id="1121100"/>
    <lineage>
        <taxon>Bacteria</taxon>
        <taxon>Pseudomonadati</taxon>
        <taxon>Bacteroidota</taxon>
        <taxon>Bacteroidia</taxon>
        <taxon>Bacteroidales</taxon>
        <taxon>Bacteroidaceae</taxon>
        <taxon>Bacteroides</taxon>
    </lineage>
</organism>
<dbReference type="STRING" id="1121100.GCA_000428105_02296"/>
<dbReference type="InterPro" id="IPR014729">
    <property type="entry name" value="Rossmann-like_a/b/a_fold"/>
</dbReference>
<dbReference type="eggNOG" id="COG0175">
    <property type="taxonomic scope" value="Bacteria"/>
</dbReference>
<dbReference type="Gene3D" id="3.40.50.620">
    <property type="entry name" value="HUPs"/>
    <property type="match status" value="1"/>
</dbReference>
<evidence type="ECO:0000313" key="1">
    <source>
        <dbReference type="EMBL" id="GAE18224.1"/>
    </source>
</evidence>
<accession>W4PGD0</accession>
<dbReference type="EMBL" id="BAIR01000006">
    <property type="protein sequence ID" value="GAE18224.1"/>
    <property type="molecule type" value="Genomic_DNA"/>
</dbReference>
<dbReference type="Proteomes" id="UP000018842">
    <property type="component" value="Unassembled WGS sequence"/>
</dbReference>
<comment type="caution">
    <text evidence="1">The sequence shown here is derived from an EMBL/GenBank/DDBJ whole genome shotgun (WGS) entry which is preliminary data.</text>
</comment>
<proteinExistence type="predicted"/>
<sequence>MNRIIELERKAIQFVRDAESLALRMDERGFHVAFSGGKDSQVLLALVEMAGVKHHAEMQVTTVDSPNLMKFVRGNYPQVKLNLPELNMRQLIVKKKMLPTRQARFCCACLKEQAGAGTCTCLGIRKAESTKRAKRHPIEVLGQRVGYDIENGKLVQSTRGGNNYLKPIPTQRFIASMAKTRLLFPRFSIGRTTMFGASSRETICRIAICMTKAFIESVVYFAQWLHQKKKGVNLKCSQGLRKRFISVQFVKSWNNTAITTSSIPRNKCFNGGFRAKMPILGWQKIDIKSFSIK</sequence>
<reference evidence="2" key="1">
    <citation type="journal article" date="2014" name="Genome">
        <title>Draft Genome Sequences of Three Strains of Bacteroides pyogenes Isolated from a Cat and Swine.</title>
        <authorList>
            <person name="Sakamoto M."/>
            <person name="Oshima K."/>
            <person name="Suda W."/>
            <person name="Kitamura K."/>
            <person name="Iida T."/>
            <person name="Hattori M."/>
            <person name="Ohkuma M."/>
        </authorList>
    </citation>
    <scope>NUCLEOTIDE SEQUENCE [LARGE SCALE GENOMIC DNA]</scope>
    <source>
        <strain evidence="2">JCM 6294</strain>
    </source>
</reference>
<gene>
    <name evidence="1" type="ORF">JCM6294_1094</name>
</gene>
<dbReference type="SUPFAM" id="SSF52402">
    <property type="entry name" value="Adenine nucleotide alpha hydrolases-like"/>
    <property type="match status" value="1"/>
</dbReference>